<dbReference type="HAMAP" id="MF_00821">
    <property type="entry name" value="SecB"/>
    <property type="match status" value="1"/>
</dbReference>
<dbReference type="GO" id="GO:0005737">
    <property type="term" value="C:cytoplasm"/>
    <property type="evidence" value="ECO:0007669"/>
    <property type="project" value="UniProtKB-SubCell"/>
</dbReference>
<evidence type="ECO:0000256" key="5">
    <source>
        <dbReference type="HAMAP-Rule" id="MF_00821"/>
    </source>
</evidence>
<dbReference type="Proteomes" id="UP000032749">
    <property type="component" value="Chromosome"/>
</dbReference>
<keyword evidence="5" id="KW-0963">Cytoplasm</keyword>
<dbReference type="PRINTS" id="PR01594">
    <property type="entry name" value="SECBCHAPRONE"/>
</dbReference>
<protein>
    <recommendedName>
        <fullName evidence="5">Protein-export protein SecB</fullName>
    </recommendedName>
</protein>
<dbReference type="Gene3D" id="3.10.420.10">
    <property type="entry name" value="SecB-like"/>
    <property type="match status" value="1"/>
</dbReference>
<keyword evidence="8" id="KW-1185">Reference proteome</keyword>
<name>R4YK47_OLEAN</name>
<keyword evidence="5" id="KW-0143">Chaperone</keyword>
<sequence length="165" mass="18526">MAEQEQAKEQAKEQAQDQGQFSLQRFYVKDSSFESPNAPESFQKQWKPEVKLDLNSRSRKLTDDTYEVDVKVTATAENDGETAFLVEVVLGGIFHIKGIEGEQLKHMLGAFCPNILFPYVRETIDQLVVKGSFPALMLAPINFEALFQQAQTQQAQAPAAEETVQ</sequence>
<organism evidence="7 8">
    <name type="scientific">Oleispira antarctica RB-8</name>
    <dbReference type="NCBI Taxonomy" id="698738"/>
    <lineage>
        <taxon>Bacteria</taxon>
        <taxon>Pseudomonadati</taxon>
        <taxon>Pseudomonadota</taxon>
        <taxon>Gammaproteobacteria</taxon>
        <taxon>Oceanospirillales</taxon>
        <taxon>Oceanospirillaceae</taxon>
        <taxon>Oleispira</taxon>
    </lineage>
</organism>
<feature type="compositionally biased region" description="Basic and acidic residues" evidence="6">
    <location>
        <begin position="1"/>
        <end position="15"/>
    </location>
</feature>
<dbReference type="PANTHER" id="PTHR36918">
    <property type="match status" value="1"/>
</dbReference>
<dbReference type="NCBIfam" id="TIGR00809">
    <property type="entry name" value="secB"/>
    <property type="match status" value="1"/>
</dbReference>
<dbReference type="NCBIfam" id="NF004393">
    <property type="entry name" value="PRK05751.1-4"/>
    <property type="match status" value="1"/>
</dbReference>
<evidence type="ECO:0000256" key="3">
    <source>
        <dbReference type="ARBA" id="ARBA00022927"/>
    </source>
</evidence>
<dbReference type="GO" id="GO:0015031">
    <property type="term" value="P:protein transport"/>
    <property type="evidence" value="ECO:0007669"/>
    <property type="project" value="UniProtKB-UniRule"/>
</dbReference>
<dbReference type="PANTHER" id="PTHR36918:SF1">
    <property type="entry name" value="PROTEIN-EXPORT PROTEIN SECB"/>
    <property type="match status" value="1"/>
</dbReference>
<evidence type="ECO:0000313" key="8">
    <source>
        <dbReference type="Proteomes" id="UP000032749"/>
    </source>
</evidence>
<comment type="function">
    <text evidence="5">One of the proteins required for the normal export of preproteins out of the cell cytoplasm. It is a molecular chaperone that binds to a subset of precursor proteins, maintaining them in a translocation-competent state. It also specifically binds to its receptor SecA.</text>
</comment>
<dbReference type="AlphaFoldDB" id="R4YK47"/>
<dbReference type="SUPFAM" id="SSF54611">
    <property type="entry name" value="SecB-like"/>
    <property type="match status" value="1"/>
</dbReference>
<evidence type="ECO:0000313" key="7">
    <source>
        <dbReference type="EMBL" id="CCK74530.1"/>
    </source>
</evidence>
<dbReference type="GO" id="GO:0051082">
    <property type="term" value="F:unfolded protein binding"/>
    <property type="evidence" value="ECO:0007669"/>
    <property type="project" value="InterPro"/>
</dbReference>
<feature type="region of interest" description="Disordered" evidence="6">
    <location>
        <begin position="1"/>
        <end position="21"/>
    </location>
</feature>
<comment type="subcellular location">
    <subcellularLocation>
        <location evidence="5">Cytoplasm</location>
    </subcellularLocation>
</comment>
<dbReference type="HOGENOM" id="CLU_111574_1_0_6"/>
<evidence type="ECO:0000256" key="4">
    <source>
        <dbReference type="ARBA" id="ARBA00023010"/>
    </source>
</evidence>
<proteinExistence type="inferred from homology"/>
<evidence type="ECO:0000256" key="6">
    <source>
        <dbReference type="SAM" id="MobiDB-lite"/>
    </source>
</evidence>
<dbReference type="InterPro" id="IPR035958">
    <property type="entry name" value="SecB-like_sf"/>
</dbReference>
<dbReference type="GO" id="GO:0006457">
    <property type="term" value="P:protein folding"/>
    <property type="evidence" value="ECO:0007669"/>
    <property type="project" value="UniProtKB-UniRule"/>
</dbReference>
<dbReference type="GO" id="GO:0051262">
    <property type="term" value="P:protein tetramerization"/>
    <property type="evidence" value="ECO:0007669"/>
    <property type="project" value="InterPro"/>
</dbReference>
<accession>R4YK47</accession>
<dbReference type="KEGG" id="oai:OLEAN_C03540"/>
<comment type="subunit">
    <text evidence="5">Homotetramer, a dimer of dimers. One homotetramer interacts with 1 SecA dimer.</text>
</comment>
<gene>
    <name evidence="5 7" type="primary">secB</name>
    <name evidence="7" type="ORF">OLEAN_C03540</name>
</gene>
<keyword evidence="2 5" id="KW-0813">Transport</keyword>
<keyword evidence="4 5" id="KW-0811">Translocation</keyword>
<dbReference type="STRING" id="698738.OLEAN_C03540"/>
<dbReference type="Pfam" id="PF02556">
    <property type="entry name" value="SecB"/>
    <property type="match status" value="1"/>
</dbReference>
<dbReference type="EMBL" id="FO203512">
    <property type="protein sequence ID" value="CCK74530.1"/>
    <property type="molecule type" value="Genomic_DNA"/>
</dbReference>
<dbReference type="PATRIC" id="fig|698738.3.peg.367"/>
<comment type="similarity">
    <text evidence="1 5">Belongs to the SecB family.</text>
</comment>
<dbReference type="OrthoDB" id="9795145at2"/>
<evidence type="ECO:0000256" key="1">
    <source>
        <dbReference type="ARBA" id="ARBA00009990"/>
    </source>
</evidence>
<dbReference type="InterPro" id="IPR003708">
    <property type="entry name" value="SecB"/>
</dbReference>
<keyword evidence="3 5" id="KW-0653">Protein transport</keyword>
<reference evidence="7 8" key="1">
    <citation type="journal article" date="2013" name="Nat. Commun.">
        <title>Genome sequence and functional genomic analysis of the oil-degrading bacterium Oleispira antarctica.</title>
        <authorList>
            <person name="Kube M."/>
            <person name="Chernikova T.N."/>
            <person name="Al-Ramahi Y."/>
            <person name="Beloqui A."/>
            <person name="Lopez-Cortez N."/>
            <person name="Guazzaroni M.E."/>
            <person name="Heipieper H.J."/>
            <person name="Klages S."/>
            <person name="Kotsyurbenko O.R."/>
            <person name="Langer I."/>
            <person name="Nechitaylo T.Y."/>
            <person name="Lunsdorf H."/>
            <person name="Fernandez M."/>
            <person name="Juarez S."/>
            <person name="Ciordia S."/>
            <person name="Singer A."/>
            <person name="Kagan O."/>
            <person name="Egorova O."/>
            <person name="Petit P.A."/>
            <person name="Stogios P."/>
            <person name="Kim Y."/>
            <person name="Tchigvintsev A."/>
            <person name="Flick R."/>
            <person name="Denaro R."/>
            <person name="Genovese M."/>
            <person name="Albar J.P."/>
            <person name="Reva O.N."/>
            <person name="Martinez-Gomariz M."/>
            <person name="Tran H."/>
            <person name="Ferrer M."/>
            <person name="Savchenko A."/>
            <person name="Yakunin A.F."/>
            <person name="Yakimov M.M."/>
            <person name="Golyshina O.V."/>
            <person name="Reinhardt R."/>
            <person name="Golyshin P.N."/>
        </authorList>
    </citation>
    <scope>NUCLEOTIDE SEQUENCE [LARGE SCALE GENOMIC DNA]</scope>
</reference>
<evidence type="ECO:0000256" key="2">
    <source>
        <dbReference type="ARBA" id="ARBA00022448"/>
    </source>
</evidence>